<keyword evidence="3" id="KW-0285">Flavoprotein</keyword>
<dbReference type="SUPFAM" id="SSF55785">
    <property type="entry name" value="PYP-like sensor domain (PAS domain)"/>
    <property type="match status" value="1"/>
</dbReference>
<organism evidence="8 9">
    <name type="scientific">Forsythia ovata</name>
    <dbReference type="NCBI Taxonomy" id="205694"/>
    <lineage>
        <taxon>Eukaryota</taxon>
        <taxon>Viridiplantae</taxon>
        <taxon>Streptophyta</taxon>
        <taxon>Embryophyta</taxon>
        <taxon>Tracheophyta</taxon>
        <taxon>Spermatophyta</taxon>
        <taxon>Magnoliopsida</taxon>
        <taxon>eudicotyledons</taxon>
        <taxon>Gunneridae</taxon>
        <taxon>Pentapetalae</taxon>
        <taxon>asterids</taxon>
        <taxon>lamiids</taxon>
        <taxon>Lamiales</taxon>
        <taxon>Oleaceae</taxon>
        <taxon>Forsythieae</taxon>
        <taxon>Forsythia</taxon>
    </lineage>
</organism>
<dbReference type="InterPro" id="IPR000014">
    <property type="entry name" value="PAS"/>
</dbReference>
<dbReference type="Pfam" id="PF13426">
    <property type="entry name" value="PAS_9"/>
    <property type="match status" value="1"/>
</dbReference>
<dbReference type="NCBIfam" id="TIGR00229">
    <property type="entry name" value="sensory_box"/>
    <property type="match status" value="1"/>
</dbReference>
<accession>A0ABD1TCA4</accession>
<name>A0ABD1TCA4_9LAMI</name>
<dbReference type="AlphaFoldDB" id="A0ABD1TCA4"/>
<evidence type="ECO:0000256" key="3">
    <source>
        <dbReference type="ARBA" id="ARBA00022630"/>
    </source>
</evidence>
<keyword evidence="4" id="KW-0288">FMN</keyword>
<dbReference type="GO" id="GO:0009881">
    <property type="term" value="F:photoreceptor activity"/>
    <property type="evidence" value="ECO:0007669"/>
    <property type="project" value="UniProtKB-KW"/>
</dbReference>
<feature type="domain" description="PAS" evidence="7">
    <location>
        <begin position="26"/>
        <end position="112"/>
    </location>
</feature>
<reference evidence="9" key="1">
    <citation type="submission" date="2024-07" db="EMBL/GenBank/DDBJ databases">
        <title>Two chromosome-level genome assemblies of Korean endemic species Abeliophyllum distichum and Forsythia ovata (Oleaceae).</title>
        <authorList>
            <person name="Jang H."/>
        </authorList>
    </citation>
    <scope>NUCLEOTIDE SEQUENCE [LARGE SCALE GENOMIC DNA]</scope>
</reference>
<gene>
    <name evidence="8" type="ORF">Fot_33832</name>
</gene>
<keyword evidence="5" id="KW-0157">Chromophore</keyword>
<dbReference type="PANTHER" id="PTHR47429:SF2">
    <property type="entry name" value="PROTEIN TWIN LOV 1"/>
    <property type="match status" value="1"/>
</dbReference>
<keyword evidence="6" id="KW-0675">Receptor</keyword>
<keyword evidence="1" id="KW-0600">Photoreceptor protein</keyword>
<evidence type="ECO:0000256" key="4">
    <source>
        <dbReference type="ARBA" id="ARBA00022643"/>
    </source>
</evidence>
<evidence type="ECO:0000256" key="2">
    <source>
        <dbReference type="ARBA" id="ARBA00022606"/>
    </source>
</evidence>
<comment type="caution">
    <text evidence="8">The sequence shown here is derived from an EMBL/GenBank/DDBJ whole genome shotgun (WGS) entry which is preliminary data.</text>
</comment>
<dbReference type="InterPro" id="IPR035965">
    <property type="entry name" value="PAS-like_dom_sf"/>
</dbReference>
<evidence type="ECO:0000256" key="1">
    <source>
        <dbReference type="ARBA" id="ARBA00022543"/>
    </source>
</evidence>
<dbReference type="EMBL" id="JBFOLJ010000009">
    <property type="protein sequence ID" value="KAL2510185.1"/>
    <property type="molecule type" value="Genomic_DNA"/>
</dbReference>
<protein>
    <submittedName>
        <fullName evidence="8">Protein TWIN LOV 1</fullName>
    </submittedName>
</protein>
<dbReference type="Gene3D" id="3.30.450.20">
    <property type="entry name" value="PAS domain"/>
    <property type="match status" value="1"/>
</dbReference>
<sequence length="118" mass="13585">MNEELVRHISRKPNQNALNRTDPHLPDMPIVYASEAFLKLTGYDGRRVLGHNCRFLSGMDTDPTVQLQIKECIRTKQPCTVLILNYRKDGISVWNFLHVSLVKNASGKVAYCWLSDRR</sequence>
<evidence type="ECO:0000256" key="5">
    <source>
        <dbReference type="ARBA" id="ARBA00022991"/>
    </source>
</evidence>
<keyword evidence="9" id="KW-1185">Reference proteome</keyword>
<dbReference type="Proteomes" id="UP001604277">
    <property type="component" value="Unassembled WGS sequence"/>
</dbReference>
<dbReference type="PANTHER" id="PTHR47429">
    <property type="entry name" value="PROTEIN TWIN LOV 1"/>
    <property type="match status" value="1"/>
</dbReference>
<evidence type="ECO:0000313" key="8">
    <source>
        <dbReference type="EMBL" id="KAL2510185.1"/>
    </source>
</evidence>
<evidence type="ECO:0000313" key="9">
    <source>
        <dbReference type="Proteomes" id="UP001604277"/>
    </source>
</evidence>
<keyword evidence="2" id="KW-0716">Sensory transduction</keyword>
<evidence type="ECO:0000256" key="6">
    <source>
        <dbReference type="ARBA" id="ARBA00023170"/>
    </source>
</evidence>
<dbReference type="CDD" id="cd00130">
    <property type="entry name" value="PAS"/>
    <property type="match status" value="1"/>
</dbReference>
<evidence type="ECO:0000259" key="7">
    <source>
        <dbReference type="Pfam" id="PF13426"/>
    </source>
</evidence>
<proteinExistence type="predicted"/>